<keyword evidence="2" id="KW-1185">Reference proteome</keyword>
<sequence length="59" mass="6676">MPKGESLGYSRSVDTTLFVVHSSREPSVHKTESFRAQVQGAHILTVVAVSFWYSFEKFL</sequence>
<dbReference type="EMBL" id="JTDE01002960">
    <property type="protein sequence ID" value="KAF7256635.1"/>
    <property type="molecule type" value="Genomic_DNA"/>
</dbReference>
<gene>
    <name evidence="1" type="ORF">EG68_06162</name>
</gene>
<proteinExistence type="predicted"/>
<accession>A0A8S9YNZ3</accession>
<organism evidence="1 2">
    <name type="scientific">Paragonimus skrjabini miyazakii</name>
    <dbReference type="NCBI Taxonomy" id="59628"/>
    <lineage>
        <taxon>Eukaryota</taxon>
        <taxon>Metazoa</taxon>
        <taxon>Spiralia</taxon>
        <taxon>Lophotrochozoa</taxon>
        <taxon>Platyhelminthes</taxon>
        <taxon>Trematoda</taxon>
        <taxon>Digenea</taxon>
        <taxon>Plagiorchiida</taxon>
        <taxon>Troglotremata</taxon>
        <taxon>Troglotrematidae</taxon>
        <taxon>Paragonimus</taxon>
    </lineage>
</organism>
<name>A0A8S9YNZ3_9TREM</name>
<evidence type="ECO:0000313" key="1">
    <source>
        <dbReference type="EMBL" id="KAF7256635.1"/>
    </source>
</evidence>
<dbReference type="AlphaFoldDB" id="A0A8S9YNZ3"/>
<evidence type="ECO:0000313" key="2">
    <source>
        <dbReference type="Proteomes" id="UP000822476"/>
    </source>
</evidence>
<reference evidence="1" key="1">
    <citation type="submission" date="2019-07" db="EMBL/GenBank/DDBJ databases">
        <title>Annotation for the trematode Paragonimus miyazaki's.</title>
        <authorList>
            <person name="Choi Y.-J."/>
        </authorList>
    </citation>
    <scope>NUCLEOTIDE SEQUENCE</scope>
    <source>
        <strain evidence="1">Japan</strain>
    </source>
</reference>
<dbReference type="Proteomes" id="UP000822476">
    <property type="component" value="Unassembled WGS sequence"/>
</dbReference>
<comment type="caution">
    <text evidence="1">The sequence shown here is derived from an EMBL/GenBank/DDBJ whole genome shotgun (WGS) entry which is preliminary data.</text>
</comment>
<protein>
    <submittedName>
        <fullName evidence="1">Uncharacterized protein</fullName>
    </submittedName>
</protein>